<feature type="region of interest" description="Disordered" evidence="1">
    <location>
        <begin position="14"/>
        <end position="56"/>
    </location>
</feature>
<name>A0A0A9FIV7_ARUDO</name>
<protein>
    <submittedName>
        <fullName evidence="2">Uncharacterized protein</fullName>
    </submittedName>
</protein>
<evidence type="ECO:0000313" key="2">
    <source>
        <dbReference type="EMBL" id="JAE08193.1"/>
    </source>
</evidence>
<dbReference type="AlphaFoldDB" id="A0A0A9FIV7"/>
<evidence type="ECO:0000256" key="1">
    <source>
        <dbReference type="SAM" id="MobiDB-lite"/>
    </source>
</evidence>
<proteinExistence type="predicted"/>
<feature type="compositionally biased region" description="Basic and acidic residues" evidence="1">
    <location>
        <begin position="33"/>
        <end position="56"/>
    </location>
</feature>
<accession>A0A0A9FIV7</accession>
<reference evidence="2" key="1">
    <citation type="submission" date="2014-09" db="EMBL/GenBank/DDBJ databases">
        <authorList>
            <person name="Magalhaes I.L.F."/>
            <person name="Oliveira U."/>
            <person name="Santos F.R."/>
            <person name="Vidigal T.H.D.A."/>
            <person name="Brescovit A.D."/>
            <person name="Santos A.J."/>
        </authorList>
    </citation>
    <scope>NUCLEOTIDE SEQUENCE</scope>
    <source>
        <tissue evidence="2">Shoot tissue taken approximately 20 cm above the soil surface</tissue>
    </source>
</reference>
<organism evidence="2">
    <name type="scientific">Arundo donax</name>
    <name type="common">Giant reed</name>
    <name type="synonym">Donax arundinaceus</name>
    <dbReference type="NCBI Taxonomy" id="35708"/>
    <lineage>
        <taxon>Eukaryota</taxon>
        <taxon>Viridiplantae</taxon>
        <taxon>Streptophyta</taxon>
        <taxon>Embryophyta</taxon>
        <taxon>Tracheophyta</taxon>
        <taxon>Spermatophyta</taxon>
        <taxon>Magnoliopsida</taxon>
        <taxon>Liliopsida</taxon>
        <taxon>Poales</taxon>
        <taxon>Poaceae</taxon>
        <taxon>PACMAD clade</taxon>
        <taxon>Arundinoideae</taxon>
        <taxon>Arundineae</taxon>
        <taxon>Arundo</taxon>
    </lineage>
</organism>
<dbReference type="EMBL" id="GBRH01189703">
    <property type="protein sequence ID" value="JAE08193.1"/>
    <property type="molecule type" value="Transcribed_RNA"/>
</dbReference>
<reference evidence="2" key="2">
    <citation type="journal article" date="2015" name="Data Brief">
        <title>Shoot transcriptome of the giant reed, Arundo donax.</title>
        <authorList>
            <person name="Barrero R.A."/>
            <person name="Guerrero F.D."/>
            <person name="Moolhuijzen P."/>
            <person name="Goolsby J.A."/>
            <person name="Tidwell J."/>
            <person name="Bellgard S.E."/>
            <person name="Bellgard M.I."/>
        </authorList>
    </citation>
    <scope>NUCLEOTIDE SEQUENCE</scope>
    <source>
        <tissue evidence="2">Shoot tissue taken approximately 20 cm above the soil surface</tissue>
    </source>
</reference>
<feature type="compositionally biased region" description="Polar residues" evidence="1">
    <location>
        <begin position="14"/>
        <end position="30"/>
    </location>
</feature>
<sequence length="91" mass="10496">MRCLQDVWRRIRSTSFSTAKQQPTKENQGDQPIIRRGENPQEGEAAARRDVEVKKSTIHDQERYKLDLLPSQAKISENITQPAPSFVTKIF</sequence>